<accession>A0ABX0IED6</accession>
<dbReference type="RefSeq" id="WP_166235743.1">
    <property type="nucleotide sequence ID" value="NZ_JAAJBV010000002.1"/>
</dbReference>
<evidence type="ECO:0000313" key="1">
    <source>
        <dbReference type="EMBL" id="NHM03730.1"/>
    </source>
</evidence>
<keyword evidence="2" id="KW-1185">Reference proteome</keyword>
<sequence length="124" mass="15024">MIDEIYSHCIQNDRYGFTIPYLYKIEKDNNREKSIEEILEYLSKSEAFYIISKCNDLDEYIIGLHKKEYAPISYYAHFNNLLYDQEVLGFFESFQELSSFLTKEYQKYIDKGQYSKNIETLNWE</sequence>
<protein>
    <submittedName>
        <fullName evidence="1">Uncharacterized protein</fullName>
    </submittedName>
</protein>
<proteinExistence type="predicted"/>
<dbReference type="Proteomes" id="UP000761423">
    <property type="component" value="Unassembled WGS sequence"/>
</dbReference>
<reference evidence="1 2" key="1">
    <citation type="submission" date="2020-02" db="EMBL/GenBank/DDBJ databases">
        <authorList>
            <person name="Chen W.-M."/>
        </authorList>
    </citation>
    <scope>NUCLEOTIDE SEQUENCE [LARGE SCALE GENOMIC DNA]</scope>
    <source>
        <strain evidence="1 2">TWA-26</strain>
    </source>
</reference>
<comment type="caution">
    <text evidence="1">The sequence shown here is derived from an EMBL/GenBank/DDBJ whole genome shotgun (WGS) entry which is preliminary data.</text>
</comment>
<evidence type="ECO:0000313" key="2">
    <source>
        <dbReference type="Proteomes" id="UP000761423"/>
    </source>
</evidence>
<dbReference type="EMBL" id="JAAJBV010000002">
    <property type="protein sequence ID" value="NHM03730.1"/>
    <property type="molecule type" value="Genomic_DNA"/>
</dbReference>
<name>A0ABX0IED6_9FLAO</name>
<organism evidence="1 2">
    <name type="scientific">Flavobacterium celericrescens</name>
    <dbReference type="NCBI Taxonomy" id="2709780"/>
    <lineage>
        <taxon>Bacteria</taxon>
        <taxon>Pseudomonadati</taxon>
        <taxon>Bacteroidota</taxon>
        <taxon>Flavobacteriia</taxon>
        <taxon>Flavobacteriales</taxon>
        <taxon>Flavobacteriaceae</taxon>
        <taxon>Flavobacterium</taxon>
    </lineage>
</organism>
<gene>
    <name evidence="1" type="ORF">G4L40_03305</name>
</gene>